<sequence>MSQPAMWSQPAMCSSSMLSFLLGPTNAEVDGPRMASTSVARVSIAQKIFNFLRSVSLLPCPSISGKNQTAMEVVGESILSAALEVLFGKLASPDLLKFARQEEVIAELEGWKREMLMINEVLDEAEEKQVTKLSVKEWVGDLRDLAYDMEDVLDEFATELLRRRLIADRADQVATTSKVRSLIPTCFTGFNPVGEVKFNIEMGSKIKAITGRLDDISNRKAKLGFNMVPGVEKSGERFATGAGPTWQRPPTTSLINEPVHGRDEDKKVIIDMLLKDEAGESNFGVIPIVGIGGMGKTTLAQFIYRDDEIVKQFEPRVWVCVSDESDVEKLTKIILNAVSPDEIRDGDDFNQVQLKLSKSLAGKRFLLVLDDVWNIKRYEQWNQLRAPFKSGKGGSKIVVTTRDTNVASLMRADNYHHFLRPLSHDDCWSVFVEHAFESKNVDEHPNLKSIGEKIVQKCSGLPLAAKMVGGLLRSKLQVEAWKRVLDSNIWNNSECGIVPILRLSYQHLSPHLKRCFAYCALFPKDYEFEEKQLILLWMAEGLIHQAKGDNRQIEDSGTDYFNELLSRCFFQPSNNRKLRFVMHDLINDLAQDVAAEICFTLENVDKISKSTRHLSFMCSECDVFKKFEVCEQMEQLRTFFALPINIDNEEQCYLSAKVFHYLLPKLRHLRVLSLSCYEINELPDSIGDLKHLRYLNLSHTALKRLPETISSLYNLQSLILCNCRKLVKLPADIVNLINLRHLDISGSTLLEEMPPQISKLINLQTLSKFILSEGNGSQIIELKNLLNLRGELAILGLDNIVDTRDVRYVNLKERPSIQVIKMEWSKDFGNSRNESDEKEVLKLLEPHESLKKLTIAFYGGTIFPRWMGDSSFSKMVILRLAGCKKCRVLPPLGRLCLLKDLEIEGMNEIKSIGNEFYGEIVNPFRCLECLAFEDMPEWTDWLIPKLGGETKALFPCLRLLLIKKCPKLSNLPDCLACLVTLNVIECQELTISIPRFPFLTHLIVNRCNEGMLKSRVVDVPSLTELYVEEISKPSCLWEGFAQPLTTLQDQGIIQCDELAWLPRNLQYLEVKGCSNLEKLPNALHTLASLTDLLIRNCPKLVSFPETGLPPMLRNLSVESCEGLETLPDGMMINSRALEYFEITYCSSLIGFPRGELPTTLKKLIIENCEKLESLPDGIMHHTCCLECLQVWGCSSLKSIPRGDFPSTLEALSIWDCNQLESIPGKMLQNLTSLRDLTLCNCPEVMSSSLEVFSTPNLKILAIANGKNNVRRPLFARGLHTLTSLESIIINGPFPDVISFTDDWSQLLPTSLNMLSINDFNNLKSIASIGLQALISLKVLEFTNCPKLRSFVPKKGLPSTLERLLIRRCPILKKRCLKDKGKDWPKIAHIPYVEIDRIVQ</sequence>
<dbReference type="SUPFAM" id="SSF52058">
    <property type="entry name" value="L domain-like"/>
    <property type="match status" value="2"/>
</dbReference>
<dbReference type="FunFam" id="3.40.50.300:FF:001091">
    <property type="entry name" value="Probable disease resistance protein At1g61300"/>
    <property type="match status" value="1"/>
</dbReference>
<dbReference type="InterPro" id="IPR036388">
    <property type="entry name" value="WH-like_DNA-bd_sf"/>
</dbReference>
<evidence type="ECO:0000256" key="4">
    <source>
        <dbReference type="ARBA" id="ARBA00022821"/>
    </source>
</evidence>
<feature type="signal peptide" evidence="6">
    <location>
        <begin position="1"/>
        <end position="27"/>
    </location>
</feature>
<dbReference type="Gene3D" id="1.10.10.10">
    <property type="entry name" value="Winged helix-like DNA-binding domain superfamily/Winged helix DNA-binding domain"/>
    <property type="match status" value="1"/>
</dbReference>
<evidence type="ECO:0000259" key="10">
    <source>
        <dbReference type="Pfam" id="PF25019"/>
    </source>
</evidence>
<dbReference type="GO" id="GO:0051707">
    <property type="term" value="P:response to other organism"/>
    <property type="evidence" value="ECO:0007669"/>
    <property type="project" value="UniProtKB-ARBA"/>
</dbReference>
<dbReference type="Pfam" id="PF18052">
    <property type="entry name" value="Rx_N"/>
    <property type="match status" value="1"/>
</dbReference>
<keyword evidence="2" id="KW-0677">Repeat</keyword>
<feature type="domain" description="NB-ARC" evidence="7">
    <location>
        <begin position="265"/>
        <end position="439"/>
    </location>
</feature>
<dbReference type="InterPro" id="IPR002182">
    <property type="entry name" value="NB-ARC"/>
</dbReference>
<feature type="domain" description="R13L1/DRL21-like LRR repeat region" evidence="10">
    <location>
        <begin position="780"/>
        <end position="906"/>
    </location>
</feature>
<dbReference type="Pfam" id="PF23559">
    <property type="entry name" value="WHD_DRP"/>
    <property type="match status" value="1"/>
</dbReference>
<dbReference type="InterPro" id="IPR032675">
    <property type="entry name" value="LRR_dom_sf"/>
</dbReference>
<evidence type="ECO:0000259" key="8">
    <source>
        <dbReference type="Pfam" id="PF18052"/>
    </source>
</evidence>
<evidence type="ECO:0000313" key="11">
    <source>
        <dbReference type="EMBL" id="RVW21988.1"/>
    </source>
</evidence>
<dbReference type="EMBL" id="QGNW01002256">
    <property type="protein sequence ID" value="RVW21988.1"/>
    <property type="molecule type" value="Genomic_DNA"/>
</dbReference>
<dbReference type="Gene3D" id="3.80.10.10">
    <property type="entry name" value="Ribonuclease Inhibitor"/>
    <property type="match status" value="3"/>
</dbReference>
<keyword evidence="3" id="KW-0547">Nucleotide-binding</keyword>
<evidence type="ECO:0000256" key="6">
    <source>
        <dbReference type="SAM" id="SignalP"/>
    </source>
</evidence>
<dbReference type="GO" id="GO:0006952">
    <property type="term" value="P:defense response"/>
    <property type="evidence" value="ECO:0007669"/>
    <property type="project" value="UniProtKB-KW"/>
</dbReference>
<dbReference type="Proteomes" id="UP000288805">
    <property type="component" value="Unassembled WGS sequence"/>
</dbReference>
<gene>
    <name evidence="11" type="primary">RPPL1_193</name>
    <name evidence="11" type="ORF">CK203_109828</name>
</gene>
<feature type="domain" description="Disease resistance protein winged helix" evidence="9">
    <location>
        <begin position="521"/>
        <end position="590"/>
    </location>
</feature>
<keyword evidence="6" id="KW-0732">Signal</keyword>
<dbReference type="InterPro" id="IPR056789">
    <property type="entry name" value="LRR_R13L1-DRL21"/>
</dbReference>
<dbReference type="Gene3D" id="1.10.8.430">
    <property type="entry name" value="Helical domain of apoptotic protease-activating factors"/>
    <property type="match status" value="1"/>
</dbReference>
<dbReference type="InterPro" id="IPR041118">
    <property type="entry name" value="Rx_N"/>
</dbReference>
<feature type="domain" description="Disease resistance N-terminal" evidence="8">
    <location>
        <begin position="79"/>
        <end position="168"/>
    </location>
</feature>
<keyword evidence="5" id="KW-0067">ATP-binding</keyword>
<organism evidence="11 12">
    <name type="scientific">Vitis vinifera</name>
    <name type="common">Grape</name>
    <dbReference type="NCBI Taxonomy" id="29760"/>
    <lineage>
        <taxon>Eukaryota</taxon>
        <taxon>Viridiplantae</taxon>
        <taxon>Streptophyta</taxon>
        <taxon>Embryophyta</taxon>
        <taxon>Tracheophyta</taxon>
        <taxon>Spermatophyta</taxon>
        <taxon>Magnoliopsida</taxon>
        <taxon>eudicotyledons</taxon>
        <taxon>Gunneridae</taxon>
        <taxon>Pentapetalae</taxon>
        <taxon>rosids</taxon>
        <taxon>Vitales</taxon>
        <taxon>Vitaceae</taxon>
        <taxon>Viteae</taxon>
        <taxon>Vitis</taxon>
    </lineage>
</organism>
<dbReference type="Gene3D" id="3.40.50.300">
    <property type="entry name" value="P-loop containing nucleotide triphosphate hydrolases"/>
    <property type="match status" value="1"/>
</dbReference>
<proteinExistence type="predicted"/>
<name>A0A438CFJ9_VITVI</name>
<dbReference type="Pfam" id="PF25019">
    <property type="entry name" value="LRR_R13L1-DRL21"/>
    <property type="match status" value="1"/>
</dbReference>
<keyword evidence="4" id="KW-0611">Plant defense</keyword>
<dbReference type="InterPro" id="IPR042197">
    <property type="entry name" value="Apaf_helical"/>
</dbReference>
<evidence type="ECO:0000256" key="5">
    <source>
        <dbReference type="ARBA" id="ARBA00022840"/>
    </source>
</evidence>
<keyword evidence="1" id="KW-0433">Leucine-rich repeat</keyword>
<reference evidence="11 12" key="1">
    <citation type="journal article" date="2018" name="PLoS Genet.">
        <title>Population sequencing reveals clonal diversity and ancestral inbreeding in the grapevine cultivar Chardonnay.</title>
        <authorList>
            <person name="Roach M.J."/>
            <person name="Johnson D.L."/>
            <person name="Bohlmann J."/>
            <person name="van Vuuren H.J."/>
            <person name="Jones S.J."/>
            <person name="Pretorius I.S."/>
            <person name="Schmidt S.A."/>
            <person name="Borneman A.R."/>
        </authorList>
    </citation>
    <scope>NUCLEOTIDE SEQUENCE [LARGE SCALE GENOMIC DNA]</scope>
    <source>
        <strain evidence="12">cv. Chardonnay</strain>
        <tissue evidence="11">Leaf</tissue>
    </source>
</reference>
<evidence type="ECO:0000256" key="3">
    <source>
        <dbReference type="ARBA" id="ARBA00022741"/>
    </source>
</evidence>
<dbReference type="PRINTS" id="PR00364">
    <property type="entry name" value="DISEASERSIST"/>
</dbReference>
<protein>
    <submittedName>
        <fullName evidence="11">Putative disease resistance RPP13-like protein 1</fullName>
    </submittedName>
</protein>
<dbReference type="SUPFAM" id="SSF52540">
    <property type="entry name" value="P-loop containing nucleoside triphosphate hydrolases"/>
    <property type="match status" value="1"/>
</dbReference>
<evidence type="ECO:0000313" key="12">
    <source>
        <dbReference type="Proteomes" id="UP000288805"/>
    </source>
</evidence>
<dbReference type="GO" id="GO:0005524">
    <property type="term" value="F:ATP binding"/>
    <property type="evidence" value="ECO:0007669"/>
    <property type="project" value="UniProtKB-KW"/>
</dbReference>
<dbReference type="InterPro" id="IPR001611">
    <property type="entry name" value="Leu-rich_rpt"/>
</dbReference>
<dbReference type="PANTHER" id="PTHR36766">
    <property type="entry name" value="PLANT BROAD-SPECTRUM MILDEW RESISTANCE PROTEIN RPW8"/>
    <property type="match status" value="1"/>
</dbReference>
<evidence type="ECO:0000259" key="7">
    <source>
        <dbReference type="Pfam" id="PF00931"/>
    </source>
</evidence>
<dbReference type="FunFam" id="1.10.10.10:FF:000322">
    <property type="entry name" value="Probable disease resistance protein At1g63360"/>
    <property type="match status" value="1"/>
</dbReference>
<dbReference type="InterPro" id="IPR058922">
    <property type="entry name" value="WHD_DRP"/>
</dbReference>
<dbReference type="Pfam" id="PF00931">
    <property type="entry name" value="NB-ARC"/>
    <property type="match status" value="1"/>
</dbReference>
<dbReference type="GO" id="GO:0043531">
    <property type="term" value="F:ADP binding"/>
    <property type="evidence" value="ECO:0007669"/>
    <property type="project" value="InterPro"/>
</dbReference>
<comment type="caution">
    <text evidence="11">The sequence shown here is derived from an EMBL/GenBank/DDBJ whole genome shotgun (WGS) entry which is preliminary data.</text>
</comment>
<evidence type="ECO:0000256" key="1">
    <source>
        <dbReference type="ARBA" id="ARBA00022614"/>
    </source>
</evidence>
<dbReference type="PANTHER" id="PTHR36766:SF51">
    <property type="entry name" value="DISEASE RESISTANCE RPP13-LIKE PROTEIN 1"/>
    <property type="match status" value="1"/>
</dbReference>
<dbReference type="Pfam" id="PF13855">
    <property type="entry name" value="LRR_8"/>
    <property type="match status" value="1"/>
</dbReference>
<evidence type="ECO:0000259" key="9">
    <source>
        <dbReference type="Pfam" id="PF23559"/>
    </source>
</evidence>
<dbReference type="InterPro" id="IPR027417">
    <property type="entry name" value="P-loop_NTPase"/>
</dbReference>
<feature type="chain" id="PRO_5019174830" evidence="6">
    <location>
        <begin position="28"/>
        <end position="1399"/>
    </location>
</feature>
<accession>A0A438CFJ9</accession>
<evidence type="ECO:0000256" key="2">
    <source>
        <dbReference type="ARBA" id="ARBA00022737"/>
    </source>
</evidence>
<dbReference type="Gene3D" id="1.20.5.4130">
    <property type="match status" value="1"/>
</dbReference>